<dbReference type="InterPro" id="IPR029058">
    <property type="entry name" value="AB_hydrolase_fold"/>
</dbReference>
<evidence type="ECO:0000313" key="1">
    <source>
        <dbReference type="EMBL" id="GHC84894.1"/>
    </source>
</evidence>
<dbReference type="EMBL" id="BMYK01000008">
    <property type="protein sequence ID" value="GHC84894.1"/>
    <property type="molecule type" value="Genomic_DNA"/>
</dbReference>
<proteinExistence type="predicted"/>
<dbReference type="SUPFAM" id="SSF53474">
    <property type="entry name" value="alpha/beta-Hydrolases"/>
    <property type="match status" value="1"/>
</dbReference>
<dbReference type="Gene3D" id="3.40.50.1820">
    <property type="entry name" value="alpha/beta hydrolase"/>
    <property type="match status" value="1"/>
</dbReference>
<protein>
    <submittedName>
        <fullName evidence="1">Uncharacterized protein</fullName>
    </submittedName>
</protein>
<accession>A0ABQ3G430</accession>
<sequence length="98" mass="10814">MGGMVGLGLAIRHPQLLRGLMAAHSCALYPEVARAAWDQRIATVAADGIAAIANTVMTRYFHAAFRARSIPKWKRLRALRCWPPTRPVTWAAATRCET</sequence>
<reference evidence="2" key="1">
    <citation type="journal article" date="2019" name="Int. J. Syst. Evol. Microbiol.">
        <title>The Global Catalogue of Microorganisms (GCM) 10K type strain sequencing project: providing services to taxonomists for standard genome sequencing and annotation.</title>
        <authorList>
            <consortium name="The Broad Institute Genomics Platform"/>
            <consortium name="The Broad Institute Genome Sequencing Center for Infectious Disease"/>
            <person name="Wu L."/>
            <person name="Ma J."/>
        </authorList>
    </citation>
    <scope>NUCLEOTIDE SEQUENCE [LARGE SCALE GENOMIC DNA]</scope>
    <source>
        <strain evidence="2">KCTC 23314</strain>
    </source>
</reference>
<organism evidence="1 2">
    <name type="scientific">Pseudorhodoferax aquiterrae</name>
    <dbReference type="NCBI Taxonomy" id="747304"/>
    <lineage>
        <taxon>Bacteria</taxon>
        <taxon>Pseudomonadati</taxon>
        <taxon>Pseudomonadota</taxon>
        <taxon>Betaproteobacteria</taxon>
        <taxon>Burkholderiales</taxon>
        <taxon>Comamonadaceae</taxon>
    </lineage>
</organism>
<name>A0ABQ3G430_9BURK</name>
<evidence type="ECO:0000313" key="2">
    <source>
        <dbReference type="Proteomes" id="UP000626210"/>
    </source>
</evidence>
<keyword evidence="2" id="KW-1185">Reference proteome</keyword>
<comment type="caution">
    <text evidence="1">The sequence shown here is derived from an EMBL/GenBank/DDBJ whole genome shotgun (WGS) entry which is preliminary data.</text>
</comment>
<dbReference type="RefSeq" id="WP_189687714.1">
    <property type="nucleotide sequence ID" value="NZ_BMYK01000008.1"/>
</dbReference>
<dbReference type="Proteomes" id="UP000626210">
    <property type="component" value="Unassembled WGS sequence"/>
</dbReference>
<gene>
    <name evidence="1" type="ORF">GCM10007320_29460</name>
</gene>